<feature type="signal peptide" evidence="1">
    <location>
        <begin position="1"/>
        <end position="19"/>
    </location>
</feature>
<dbReference type="RefSeq" id="WP_172459454.1">
    <property type="nucleotide sequence ID" value="NZ_UHIA01000004.1"/>
</dbReference>
<keyword evidence="1" id="KW-0732">Signal</keyword>
<dbReference type="Proteomes" id="UP000254575">
    <property type="component" value="Unassembled WGS sequence"/>
</dbReference>
<dbReference type="AlphaFoldDB" id="A0A380N162"/>
<evidence type="ECO:0000313" key="3">
    <source>
        <dbReference type="Proteomes" id="UP000254575"/>
    </source>
</evidence>
<feature type="chain" id="PRO_5016615367" evidence="1">
    <location>
        <begin position="20"/>
        <end position="53"/>
    </location>
</feature>
<keyword evidence="3" id="KW-1185">Reference proteome</keyword>
<name>A0A380N162_9GAMM</name>
<evidence type="ECO:0000256" key="1">
    <source>
        <dbReference type="SAM" id="SignalP"/>
    </source>
</evidence>
<accession>A0A380N162</accession>
<evidence type="ECO:0000313" key="2">
    <source>
        <dbReference type="EMBL" id="SUO97497.1"/>
    </source>
</evidence>
<reference evidence="2 3" key="1">
    <citation type="submission" date="2018-06" db="EMBL/GenBank/DDBJ databases">
        <authorList>
            <consortium name="Pathogen Informatics"/>
            <person name="Doyle S."/>
        </authorList>
    </citation>
    <scope>NUCLEOTIDE SEQUENCE [LARGE SCALE GENOMIC DNA]</scope>
    <source>
        <strain evidence="2 3">NCTC10717</strain>
    </source>
</reference>
<organism evidence="2 3">
    <name type="scientific">Suttonella indologenes</name>
    <dbReference type="NCBI Taxonomy" id="13276"/>
    <lineage>
        <taxon>Bacteria</taxon>
        <taxon>Pseudomonadati</taxon>
        <taxon>Pseudomonadota</taxon>
        <taxon>Gammaproteobacteria</taxon>
        <taxon>Cardiobacteriales</taxon>
        <taxon>Cardiobacteriaceae</taxon>
        <taxon>Suttonella</taxon>
    </lineage>
</organism>
<proteinExistence type="predicted"/>
<dbReference type="EMBL" id="UHIA01000004">
    <property type="protein sequence ID" value="SUO97497.1"/>
    <property type="molecule type" value="Genomic_DNA"/>
</dbReference>
<protein>
    <submittedName>
        <fullName evidence="2">Uncharacterized protein</fullName>
    </submittedName>
</protein>
<sequence length="53" mass="5861">MKKFVFTVFASVAALSAQAADYPAECRKLIDLTFEAAEVMPEMKESLGMDKET</sequence>
<gene>
    <name evidence="2" type="ORF">NCTC10717_01483</name>
</gene>